<keyword evidence="3" id="KW-1185">Reference proteome</keyword>
<gene>
    <name evidence="2" type="ORF">V6617_11435</name>
</gene>
<dbReference type="InterPro" id="IPR000073">
    <property type="entry name" value="AB_hydrolase_1"/>
</dbReference>
<dbReference type="InterPro" id="IPR029058">
    <property type="entry name" value="AB_hydrolase_fold"/>
</dbReference>
<dbReference type="InterPro" id="IPR050471">
    <property type="entry name" value="AB_hydrolase"/>
</dbReference>
<dbReference type="Proteomes" id="UP001369958">
    <property type="component" value="Chromosome"/>
</dbReference>
<protein>
    <submittedName>
        <fullName evidence="2">Alpha/beta hydrolase</fullName>
    </submittedName>
</protein>
<name>A0ABZ2HZ83_9HYPH</name>
<keyword evidence="2" id="KW-0378">Hydrolase</keyword>
<proteinExistence type="predicted"/>
<dbReference type="RefSeq" id="WP_338607096.1">
    <property type="nucleotide sequence ID" value="NZ_CP146275.1"/>
</dbReference>
<dbReference type="PANTHER" id="PTHR43433:SF5">
    <property type="entry name" value="AB HYDROLASE-1 DOMAIN-CONTAINING PROTEIN"/>
    <property type="match status" value="1"/>
</dbReference>
<organism evidence="2 3">
    <name type="scientific">Pelagibacterium nitratireducens</name>
    <dbReference type="NCBI Taxonomy" id="1046114"/>
    <lineage>
        <taxon>Bacteria</taxon>
        <taxon>Pseudomonadati</taxon>
        <taxon>Pseudomonadota</taxon>
        <taxon>Alphaproteobacteria</taxon>
        <taxon>Hyphomicrobiales</taxon>
        <taxon>Devosiaceae</taxon>
        <taxon>Pelagibacterium</taxon>
    </lineage>
</organism>
<dbReference type="SUPFAM" id="SSF53474">
    <property type="entry name" value="alpha/beta-Hydrolases"/>
    <property type="match status" value="1"/>
</dbReference>
<dbReference type="GO" id="GO:0016787">
    <property type="term" value="F:hydrolase activity"/>
    <property type="evidence" value="ECO:0007669"/>
    <property type="project" value="UniProtKB-KW"/>
</dbReference>
<sequence>MFKRATPLPQTQLFSDLPVRTITCGSASTQIAVHVHGEISDDVVPIVCLPGYVRNMSDFAGLPAAINRLPGTGFSFILIDLPGRGRSSYMGKGARYSTLADADCVLDVMAALDVPRAVLAGEGHGGQVAMIIATRRPLAVAGTILIDAGPVTDPRGLVRTRNNFRHLTALRSAPACRAALRKILSTDYPGESEARLDGFAQRIYAEDGRGKLRPLFDSQLIAQLEQFEFDDVLEPQWQLFDTLSHVPLMIVRSQLTDQVRRASFDEMVRRRRDAATLVISDQGSPALLEDAEEHQAMAAFLRDICRADEPDVGDRAASA</sequence>
<accession>A0ABZ2HZ83</accession>
<feature type="domain" description="AB hydrolase-1" evidence="1">
    <location>
        <begin position="45"/>
        <end position="163"/>
    </location>
</feature>
<dbReference type="PANTHER" id="PTHR43433">
    <property type="entry name" value="HYDROLASE, ALPHA/BETA FOLD FAMILY PROTEIN"/>
    <property type="match status" value="1"/>
</dbReference>
<evidence type="ECO:0000259" key="1">
    <source>
        <dbReference type="Pfam" id="PF00561"/>
    </source>
</evidence>
<evidence type="ECO:0000313" key="2">
    <source>
        <dbReference type="EMBL" id="WWT31631.1"/>
    </source>
</evidence>
<reference evidence="2 3" key="1">
    <citation type="submission" date="2024-02" db="EMBL/GenBank/DDBJ databases">
        <title>Complete genome sequence of Pelagibacterium nitratireducens ZH15.</title>
        <authorList>
            <person name="Zhao L.H."/>
        </authorList>
    </citation>
    <scope>NUCLEOTIDE SEQUENCE [LARGE SCALE GENOMIC DNA]</scope>
    <source>
        <strain evidence="2 3">ZH15</strain>
    </source>
</reference>
<dbReference type="Gene3D" id="3.40.50.1820">
    <property type="entry name" value="alpha/beta hydrolase"/>
    <property type="match status" value="1"/>
</dbReference>
<dbReference type="EMBL" id="CP146275">
    <property type="protein sequence ID" value="WWT31631.1"/>
    <property type="molecule type" value="Genomic_DNA"/>
</dbReference>
<dbReference type="Pfam" id="PF00561">
    <property type="entry name" value="Abhydrolase_1"/>
    <property type="match status" value="1"/>
</dbReference>
<evidence type="ECO:0000313" key="3">
    <source>
        <dbReference type="Proteomes" id="UP001369958"/>
    </source>
</evidence>